<feature type="binding site" evidence="9">
    <location>
        <position position="240"/>
    </location>
    <ligand>
        <name>substrate</name>
    </ligand>
</feature>
<comment type="subunit">
    <text evidence="9">Heterodimer of an alpha and a beta chain.</text>
</comment>
<dbReference type="InterPro" id="IPR002813">
    <property type="entry name" value="Arg_biosynth_ArgJ"/>
</dbReference>
<evidence type="ECO:0000256" key="1">
    <source>
        <dbReference type="ARBA" id="ARBA00006774"/>
    </source>
</evidence>
<keyword evidence="3 9" id="KW-0028">Amino-acid biosynthesis</keyword>
<accession>A0A3M7EM03</accession>
<dbReference type="Pfam" id="PF07173">
    <property type="entry name" value="GRDP-like"/>
    <property type="match status" value="1"/>
</dbReference>
<gene>
    <name evidence="11" type="ORF">D0862_13539</name>
</gene>
<keyword evidence="5 9" id="KW-0068">Autocatalytic cleavage</keyword>
<evidence type="ECO:0000313" key="12">
    <source>
        <dbReference type="Proteomes" id="UP000281468"/>
    </source>
</evidence>
<dbReference type="GO" id="GO:0004042">
    <property type="term" value="F:L-glutamate N-acetyltransferase activity"/>
    <property type="evidence" value="ECO:0007669"/>
    <property type="project" value="UniProtKB-UniRule"/>
</dbReference>
<dbReference type="GO" id="GO:0006592">
    <property type="term" value="P:ornithine biosynthetic process"/>
    <property type="evidence" value="ECO:0007669"/>
    <property type="project" value="TreeGrafter"/>
</dbReference>
<feature type="active site" description="Nucleophile" evidence="9">
    <location>
        <position position="240"/>
    </location>
</feature>
<keyword evidence="4 9" id="KW-0808">Transferase</keyword>
<evidence type="ECO:0000313" key="11">
    <source>
        <dbReference type="EMBL" id="RMY77563.1"/>
    </source>
</evidence>
<comment type="subcellular location">
    <subcellularLocation>
        <location evidence="9">Mitochondrion matrix</location>
    </subcellularLocation>
</comment>
<feature type="chain" id="PRO_5023384993" description="Arginine biosynthesis bifunctional protein ArgJ beta chain" evidence="9">
    <location>
        <begin position="240"/>
        <end position="1200"/>
    </location>
</feature>
<dbReference type="PANTHER" id="PTHR23100">
    <property type="entry name" value="ARGININE BIOSYNTHESIS BIFUNCTIONAL PROTEIN ARGJ"/>
    <property type="match status" value="1"/>
</dbReference>
<dbReference type="Gene3D" id="3.60.70.12">
    <property type="entry name" value="L-amino peptidase D-ALA esterase/amidase"/>
    <property type="match status" value="1"/>
</dbReference>
<evidence type="ECO:0000256" key="4">
    <source>
        <dbReference type="ARBA" id="ARBA00022679"/>
    </source>
</evidence>
<keyword evidence="2 9" id="KW-0055">Arginine biosynthesis</keyword>
<comment type="function">
    <text evidence="9">Catalyzes two activities which are involved in the cyclic version of arginine biosynthesis: the synthesis of acetylglutamate from glutamate and acetyl-CoA, and of ornithine by transacetylation between acetylornithine and glutamate.</text>
</comment>
<feature type="site" description="Involved in the stabilization of negative charge on the oxyanion by the formation of the oxyanion hole" evidence="9">
    <location>
        <position position="161"/>
    </location>
</feature>
<dbReference type="NCBIfam" id="NF003802">
    <property type="entry name" value="PRK05388.1"/>
    <property type="match status" value="1"/>
</dbReference>
<protein>
    <recommendedName>
        <fullName evidence="9">Arginine biosynthesis bifunctional protein ArgJ, mitochondrial</fullName>
    </recommendedName>
    <domain>
        <recommendedName>
            <fullName evidence="9">Glutamate N-acetyltransferase</fullName>
            <shortName evidence="9">GAT</shortName>
            <ecNumber evidence="9">2.3.1.35</ecNumber>
        </recommendedName>
        <alternativeName>
            <fullName evidence="9">Ornithine acetyltransferase</fullName>
            <shortName evidence="9">OATase</shortName>
        </alternativeName>
        <alternativeName>
            <fullName evidence="9">Ornithine transacetylase</fullName>
        </alternativeName>
    </domain>
    <domain>
        <recommendedName>
            <fullName evidence="9">Amino-acid acetyltransferase</fullName>
            <ecNumber evidence="9">2.3.1.1</ecNumber>
        </recommendedName>
        <alternativeName>
            <fullName evidence="9">N-acetylglutamate synthase</fullName>
            <shortName evidence="9">AGS</shortName>
        </alternativeName>
    </domain>
    <component>
        <recommendedName>
            <fullName evidence="9">Arginine biosynthesis bifunctional protein ArgJ alpha chain</fullName>
        </recommendedName>
    </component>
    <component>
        <recommendedName>
            <fullName evidence="9">Arginine biosynthesis bifunctional protein ArgJ beta chain</fullName>
        </recommendedName>
    </component>
</protein>
<comment type="catalytic activity">
    <reaction evidence="9">
        <text>N(2)-acetyl-L-ornithine + L-glutamate = N-acetyl-L-glutamate + L-ornithine</text>
        <dbReference type="Rhea" id="RHEA:15349"/>
        <dbReference type="ChEBI" id="CHEBI:29985"/>
        <dbReference type="ChEBI" id="CHEBI:44337"/>
        <dbReference type="ChEBI" id="CHEBI:46911"/>
        <dbReference type="ChEBI" id="CHEBI:57805"/>
        <dbReference type="EC" id="2.3.1.35"/>
    </reaction>
</comment>
<feature type="chain" id="PRO_5023384994" description="Arginine biosynthesis bifunctional protein ArgJ alpha chain" evidence="9">
    <location>
        <begin position="1"/>
        <end position="239"/>
    </location>
</feature>
<feature type="compositionally biased region" description="Basic and acidic residues" evidence="10">
    <location>
        <begin position="521"/>
        <end position="530"/>
    </location>
</feature>
<evidence type="ECO:0000256" key="9">
    <source>
        <dbReference type="HAMAP-Rule" id="MF_03124"/>
    </source>
</evidence>
<sequence>MAPKNMAFRRAFNSAFVQVRQYSAPGDRSIPAAKQKYIPTSGTYPKGFLAGTAHAGVKASNTKYDDVTMVVSEQPCSAAAVFTRNVFKAAPVTVSRRTLRERANQGFRGVVVNSGCANAVTGKKGAEDAATMGRETDKCFGEVRTGSGELQDPPQTLVMSTGVIGQQLPIDKITGAIPKAHQALGSSHEHWLKAAQAICTTDTFPKLISRTFTLPSHPETEYRIAGMTKGAGMIHPNMATLLGIICTDAKINPSTIDEMLRVATRSTFNSITIDGDTSTNDTVALFANGAAAPGNQPAIEYDFRNKPITESEPSTNDAQSFFAVLQDFMRDLAQLVVRDGEGATKFVTVRVQSDISFRTAKRAANSIATSSLVKTALYGKDANWGRILCAIGYAPGIIQSVETPLSQHTTDMDGSKYQVGPERTSVSFVPADGSPELKLLVRGEPEQVDEARAKEILEMEDLEILVRLDDGPLTTNQKRDLDRRTLQSNVKGRSDEKLATVGRKQHEAVVWTCDFSHENKIPETDAERKSSRSSSSSPPSGYDAENRLDPPDPTAGFSNLGLDNGDEKYNFPTSDETIAHLKLLECFYRLRQTIGSTDGLFGISDSLVTGPGIDASELEQLESLSQLAEKRWSIYVSRAVDRFDVWIRNFVPDQQMASLDWMQKGGLQAVYYQSPPPLDFSKDNLPPIDVLMVWHAYMLNPRAYLEDCLRTGRMRLWHTRFPWKAVEACVDCGSFAYEPGDLAVDAWRVVTGGLSWSNLELGKKKVCCPHCGGLNLCEWSTCGDGKGDRSKLLSGRLASWIDGILASGHGYCDKDFGLICSACQRDVDHSRLAAGKFCSDLELLIKHRTPMQGTLLDLQGLPGPSPDWNVDFSASQNTLSPNKLLALGLGEEMLSRSKGNTKTVKESIEGIQEIINQTLGKEQYTKKARGSANPRTKRAEGIGIHRMISRYEDNASPFALDLVGAVIRQGSFIEKMHHIDWLHSPALFNTTKRLVTKYERFVRIMADGQSMAVPTLDVDLAWHTHQLSPSGYFTYTVKHCKQFIDHDDKVAETTLDNSFEWTSKRYQKLYLEQYSDCICWYCEARQEQSLSASHRLFRTASDCRTLGDGLRDTATQASKPSRQISAHNALQPHDPSMGPQDVDTAQKQADELGSAYRNACARAKKKGKPEPERDDYYYPSAWACPVYIPAYSPYVDEPMA</sequence>
<comment type="catalytic activity">
    <reaction evidence="9">
        <text>L-glutamate + acetyl-CoA = N-acetyl-L-glutamate + CoA + H(+)</text>
        <dbReference type="Rhea" id="RHEA:24292"/>
        <dbReference type="ChEBI" id="CHEBI:15378"/>
        <dbReference type="ChEBI" id="CHEBI:29985"/>
        <dbReference type="ChEBI" id="CHEBI:44337"/>
        <dbReference type="ChEBI" id="CHEBI:57287"/>
        <dbReference type="ChEBI" id="CHEBI:57288"/>
        <dbReference type="EC" id="2.3.1.1"/>
    </reaction>
</comment>
<comment type="pathway">
    <text evidence="9">Amino-acid biosynthesis; L-arginine biosynthesis; N(2)-acetyl-L-ornithine from L-glutamate: step 1/4.</text>
</comment>
<dbReference type="GO" id="GO:0004358">
    <property type="term" value="F:L-glutamate N-acetyltransferase activity, acting on acetyl-L-ornithine as donor"/>
    <property type="evidence" value="ECO:0007669"/>
    <property type="project" value="UniProtKB-UniRule"/>
</dbReference>
<keyword evidence="7 9" id="KW-0511">Multifunctional enzyme</keyword>
<evidence type="ECO:0000256" key="3">
    <source>
        <dbReference type="ARBA" id="ARBA00022605"/>
    </source>
</evidence>
<comment type="caution">
    <text evidence="11">The sequence shown here is derived from an EMBL/GenBank/DDBJ whole genome shotgun (WGS) entry which is preliminary data.</text>
</comment>
<feature type="region of interest" description="Disordered" evidence="10">
    <location>
        <begin position="521"/>
        <end position="561"/>
    </location>
</feature>
<evidence type="ECO:0000256" key="8">
    <source>
        <dbReference type="ARBA" id="ARBA00023315"/>
    </source>
</evidence>
<comment type="similarity">
    <text evidence="1 9">Belongs to the ArgJ family.</text>
</comment>
<dbReference type="CDD" id="cd02152">
    <property type="entry name" value="OAT"/>
    <property type="match status" value="1"/>
</dbReference>
<dbReference type="Proteomes" id="UP000281468">
    <property type="component" value="Unassembled WGS sequence"/>
</dbReference>
<dbReference type="UniPathway" id="UPA00068">
    <property type="reaction ID" value="UER00106"/>
</dbReference>
<comment type="PTM">
    <text evidence="9">The alpha and beta chains are autoproteolytically processed from a single precursor protein within the mitochondrion.</text>
</comment>
<dbReference type="EMBL" id="QWIQ01000759">
    <property type="protein sequence ID" value="RMY77563.1"/>
    <property type="molecule type" value="Genomic_DNA"/>
</dbReference>
<feature type="binding site" evidence="9">
    <location>
        <position position="200"/>
    </location>
    <ligand>
        <name>substrate</name>
    </ligand>
</feature>
<dbReference type="InterPro" id="IPR009836">
    <property type="entry name" value="GRDP-like"/>
</dbReference>
<evidence type="ECO:0000256" key="6">
    <source>
        <dbReference type="ARBA" id="ARBA00023128"/>
    </source>
</evidence>
<evidence type="ECO:0000256" key="2">
    <source>
        <dbReference type="ARBA" id="ARBA00022571"/>
    </source>
</evidence>
<dbReference type="GO" id="GO:0006526">
    <property type="term" value="P:L-arginine biosynthetic process"/>
    <property type="evidence" value="ECO:0007669"/>
    <property type="project" value="UniProtKB-UniRule"/>
</dbReference>
<keyword evidence="6 9" id="KW-0496">Mitochondrion</keyword>
<dbReference type="FunFam" id="3.60.70.12:FF:000002">
    <property type="entry name" value="Arginine biosynthesis bifunctional protein ArgJ, mitochondrial"/>
    <property type="match status" value="1"/>
</dbReference>
<dbReference type="InterPro" id="IPR042195">
    <property type="entry name" value="ArgJ_beta_C"/>
</dbReference>
<dbReference type="Gene3D" id="3.30.2330.10">
    <property type="entry name" value="arginine biosynthesis bifunctional protein suprefamily"/>
    <property type="match status" value="1"/>
</dbReference>
<dbReference type="GO" id="GO:0005759">
    <property type="term" value="C:mitochondrial matrix"/>
    <property type="evidence" value="ECO:0007669"/>
    <property type="project" value="UniProtKB-SubCell"/>
</dbReference>
<feature type="compositionally biased region" description="Polar residues" evidence="10">
    <location>
        <begin position="1113"/>
        <end position="1128"/>
    </location>
</feature>
<feature type="binding site" evidence="9">
    <location>
        <position position="341"/>
    </location>
    <ligand>
        <name>substrate</name>
    </ligand>
</feature>
<evidence type="ECO:0000256" key="5">
    <source>
        <dbReference type="ARBA" id="ARBA00022813"/>
    </source>
</evidence>
<dbReference type="InterPro" id="IPR016117">
    <property type="entry name" value="ArgJ-like_dom_sf"/>
</dbReference>
<dbReference type="Pfam" id="PF01960">
    <property type="entry name" value="ArgJ"/>
    <property type="match status" value="1"/>
</dbReference>
<evidence type="ECO:0000256" key="10">
    <source>
        <dbReference type="SAM" id="MobiDB-lite"/>
    </source>
</evidence>
<dbReference type="HAMAP" id="MF_01106">
    <property type="entry name" value="ArgJ"/>
    <property type="match status" value="1"/>
</dbReference>
<organism evidence="11 12">
    <name type="scientific">Hortaea werneckii</name>
    <name type="common">Black yeast</name>
    <name type="synonym">Cladosporium werneckii</name>
    <dbReference type="NCBI Taxonomy" id="91943"/>
    <lineage>
        <taxon>Eukaryota</taxon>
        <taxon>Fungi</taxon>
        <taxon>Dikarya</taxon>
        <taxon>Ascomycota</taxon>
        <taxon>Pezizomycotina</taxon>
        <taxon>Dothideomycetes</taxon>
        <taxon>Dothideomycetidae</taxon>
        <taxon>Mycosphaerellales</taxon>
        <taxon>Teratosphaeriaceae</taxon>
        <taxon>Hortaea</taxon>
    </lineage>
</organism>
<feature type="binding site" evidence="9">
    <location>
        <position position="229"/>
    </location>
    <ligand>
        <name>substrate</name>
    </ligand>
</feature>
<name>A0A3M7EM03_HORWE</name>
<dbReference type="NCBIfam" id="TIGR00120">
    <property type="entry name" value="ArgJ"/>
    <property type="match status" value="1"/>
</dbReference>
<dbReference type="EC" id="2.3.1.35" evidence="9"/>
<comment type="caution">
    <text evidence="9">Lacks conserved residue(s) required for the propagation of feature annotation.</text>
</comment>
<feature type="binding site" evidence="9">
    <location>
        <position position="530"/>
    </location>
    <ligand>
        <name>substrate</name>
    </ligand>
</feature>
<reference evidence="11 12" key="1">
    <citation type="journal article" date="2018" name="BMC Genomics">
        <title>Genomic evidence for intraspecific hybridization in a clonal and extremely halotolerant yeast.</title>
        <authorList>
            <person name="Gostincar C."/>
            <person name="Stajich J.E."/>
            <person name="Zupancic J."/>
            <person name="Zalar P."/>
            <person name="Gunde-Cimerman N."/>
        </authorList>
    </citation>
    <scope>NUCLEOTIDE SEQUENCE [LARGE SCALE GENOMIC DNA]</scope>
    <source>
        <strain evidence="11 12">EXF-171</strain>
    </source>
</reference>
<feature type="region of interest" description="Disordered" evidence="10">
    <location>
        <begin position="1111"/>
        <end position="1143"/>
    </location>
</feature>
<keyword evidence="8 9" id="KW-0012">Acyltransferase</keyword>
<proteinExistence type="inferred from homology"/>
<dbReference type="PANTHER" id="PTHR23100:SF0">
    <property type="entry name" value="ARGININE BIOSYNTHESIS BIFUNCTIONAL PROTEIN ARGJ, MITOCHONDRIAL"/>
    <property type="match status" value="1"/>
</dbReference>
<evidence type="ECO:0000256" key="7">
    <source>
        <dbReference type="ARBA" id="ARBA00023268"/>
    </source>
</evidence>
<dbReference type="AlphaFoldDB" id="A0A3M7EM03"/>
<comment type="pathway">
    <text evidence="9">Amino-acid biosynthesis; L-arginine biosynthesis; L-ornithine and N-acetyl-L-glutamate from L-glutamate and N(2)-acetyl-L-ornithine (cyclic): step 1/1.</text>
</comment>
<feature type="site" description="Cleavage; by autolysis" evidence="9">
    <location>
        <begin position="239"/>
        <end position="240"/>
    </location>
</feature>
<dbReference type="Gene3D" id="3.10.20.340">
    <property type="entry name" value="ArgJ beta chain, C-terminal domain"/>
    <property type="match status" value="1"/>
</dbReference>
<dbReference type="SUPFAM" id="SSF56266">
    <property type="entry name" value="DmpA/ArgJ-like"/>
    <property type="match status" value="1"/>
</dbReference>
<dbReference type="EC" id="2.3.1.1" evidence="9"/>
<feature type="site" description="Involved in the stabilization of negative charge on the oxyanion by the formation of the oxyanion hole" evidence="9">
    <location>
        <position position="162"/>
    </location>
</feature>